<evidence type="ECO:0008006" key="5">
    <source>
        <dbReference type="Google" id="ProtNLM"/>
    </source>
</evidence>
<name>A0A2C9KPC4_BIOGL</name>
<dbReference type="GO" id="GO:0008017">
    <property type="term" value="F:microtubule binding"/>
    <property type="evidence" value="ECO:0007669"/>
    <property type="project" value="InterPro"/>
</dbReference>
<feature type="compositionally biased region" description="Basic residues" evidence="2">
    <location>
        <begin position="549"/>
        <end position="560"/>
    </location>
</feature>
<feature type="region of interest" description="Disordered" evidence="2">
    <location>
        <begin position="534"/>
        <end position="596"/>
    </location>
</feature>
<organism evidence="3 4">
    <name type="scientific">Biomphalaria glabrata</name>
    <name type="common">Bloodfluke planorb</name>
    <name type="synonym">Freshwater snail</name>
    <dbReference type="NCBI Taxonomy" id="6526"/>
    <lineage>
        <taxon>Eukaryota</taxon>
        <taxon>Metazoa</taxon>
        <taxon>Spiralia</taxon>
        <taxon>Lophotrochozoa</taxon>
        <taxon>Mollusca</taxon>
        <taxon>Gastropoda</taxon>
        <taxon>Heterobranchia</taxon>
        <taxon>Euthyneura</taxon>
        <taxon>Panpulmonata</taxon>
        <taxon>Hygrophila</taxon>
        <taxon>Lymnaeoidea</taxon>
        <taxon>Planorbidae</taxon>
        <taxon>Biomphalaria</taxon>
    </lineage>
</organism>
<feature type="compositionally biased region" description="Polar residues" evidence="2">
    <location>
        <begin position="582"/>
        <end position="596"/>
    </location>
</feature>
<feature type="coiled-coil region" evidence="1">
    <location>
        <begin position="222"/>
        <end position="249"/>
    </location>
</feature>
<dbReference type="PANTHER" id="PTHR19321">
    <property type="entry name" value="PROTEIN REGULATOR OF CYTOKINESIS 1 PRC1-RELATED"/>
    <property type="match status" value="1"/>
</dbReference>
<dbReference type="Proteomes" id="UP000076420">
    <property type="component" value="Unassembled WGS sequence"/>
</dbReference>
<dbReference type="RefSeq" id="XP_013086930.2">
    <property type="nucleotide sequence ID" value="XM_013231476.2"/>
</dbReference>
<dbReference type="KEGG" id="bgt:106071394"/>
<dbReference type="InterPro" id="IPR007145">
    <property type="entry name" value="MAP65_Ase1_PRC1"/>
</dbReference>
<dbReference type="Gene3D" id="1.20.58.1520">
    <property type="match status" value="1"/>
</dbReference>
<dbReference type="GO" id="GO:0051256">
    <property type="term" value="P:mitotic spindle midzone assembly"/>
    <property type="evidence" value="ECO:0007669"/>
    <property type="project" value="TreeGrafter"/>
</dbReference>
<feature type="region of interest" description="Disordered" evidence="2">
    <location>
        <begin position="453"/>
        <end position="474"/>
    </location>
</feature>
<evidence type="ECO:0000256" key="2">
    <source>
        <dbReference type="SAM" id="MobiDB-lite"/>
    </source>
</evidence>
<dbReference type="Pfam" id="PF03999">
    <property type="entry name" value="MAP65_ASE1"/>
    <property type="match status" value="1"/>
</dbReference>
<dbReference type="VEuPathDB" id="VectorBase:BGLAX_027895"/>
<evidence type="ECO:0000313" key="3">
    <source>
        <dbReference type="EnsemblMetazoa" id="BGLB022060-PB"/>
    </source>
</evidence>
<reference evidence="3" key="1">
    <citation type="submission" date="2020-05" db="UniProtKB">
        <authorList>
            <consortium name="EnsemblMetazoa"/>
        </authorList>
    </citation>
    <scope>IDENTIFICATION</scope>
    <source>
        <strain evidence="3">BB02</strain>
    </source>
</reference>
<gene>
    <name evidence="3" type="primary">106071394</name>
</gene>
<dbReference type="EnsemblMetazoa" id="BGLB022060-RB">
    <property type="protein sequence ID" value="BGLB022060-PB"/>
    <property type="gene ID" value="BGLB022060"/>
</dbReference>
<dbReference type="GO" id="GO:1990023">
    <property type="term" value="C:mitotic spindle midzone"/>
    <property type="evidence" value="ECO:0007669"/>
    <property type="project" value="TreeGrafter"/>
</dbReference>
<evidence type="ECO:0000313" key="4">
    <source>
        <dbReference type="Proteomes" id="UP000076420"/>
    </source>
</evidence>
<sequence length="626" mass="73261">MDGIGNSSPCKEQLRFALNKVTDNAVQALCHIWDKMGIDDNQKSNRGDIAVTHVKNLMQDMVKEEELLMNKLERAIEDCTEKLSSLYEELSLPFVKLPATITMVQREKILRSKVEIMTKEKNERLAKYKDLYTVDQKLSTLMHTTSYYIPTGVVPSLEQLKEMEIHVNNLKAEKEKRHSEFISNKAKILELYRIMETDPDTSFGRDLICEDDDSFDLSIQNLETLRALYEKLVKEDMRMKEEADDLRDKLRSLWNRLETSDIDREEFEIQNEGHGSRVISNLKTQIAACEKQKLQNLQRFISGIRKELALWWTKCYFSKEQRDKFTGYNKDECSEELLEAHEKELEKIKQFYNSNREIFELIARREELFKSMIEFEEKASDPNRFFNDRGGKLLQEEKARKKLMKELPKVEEEVTEAIFKWQKDNNKEFLINGKSFPDYIEHQWKEFHLQKEQQKHSRKTFPQQKARAKQTQDEMLYGSKCASQTPNKRRVPTITTPMRTPLKARKLNDMTKTPNTTSKLPNYTTSVMIHSPFGRQPLYTPKTPLNTSSKKKRRSVRLMKKAYTERKANNSRRRSKEVFSHTMVSSEENGSSTLGSHGSYHDFAIGLIRPNCRSSVVPSVDVLVTK</sequence>
<keyword evidence="1" id="KW-0175">Coiled coil</keyword>
<evidence type="ECO:0000256" key="1">
    <source>
        <dbReference type="SAM" id="Coils"/>
    </source>
</evidence>
<dbReference type="GO" id="GO:0005737">
    <property type="term" value="C:cytoplasm"/>
    <property type="evidence" value="ECO:0007669"/>
    <property type="project" value="TreeGrafter"/>
</dbReference>
<feature type="coiled-coil region" evidence="1">
    <location>
        <begin position="54"/>
        <end position="89"/>
    </location>
</feature>
<dbReference type="AlphaFoldDB" id="A0A2C9KPC4"/>
<protein>
    <recommendedName>
        <fullName evidence="5">Protein regulator of cytokinesis 1</fullName>
    </recommendedName>
</protein>
<dbReference type="PANTHER" id="PTHR19321:SF41">
    <property type="entry name" value="FASCETTO-RELATED"/>
    <property type="match status" value="1"/>
</dbReference>
<dbReference type="VEuPathDB" id="VectorBase:BGLB022060"/>
<dbReference type="STRING" id="6526.A0A2C9KPC4"/>
<proteinExistence type="predicted"/>
<accession>A0A2C9KPC4</accession>